<feature type="region of interest" description="Disordered" evidence="6">
    <location>
        <begin position="245"/>
        <end position="594"/>
    </location>
</feature>
<dbReference type="Pfam" id="PF00620">
    <property type="entry name" value="RhoGAP"/>
    <property type="match status" value="1"/>
</dbReference>
<feature type="compositionally biased region" description="Polar residues" evidence="6">
    <location>
        <begin position="650"/>
        <end position="663"/>
    </location>
</feature>
<proteinExistence type="predicted"/>
<evidence type="ECO:0000256" key="2">
    <source>
        <dbReference type="ARBA" id="ARBA00022723"/>
    </source>
</evidence>
<sequence>MDSPSGYPESPVDQDDVVYPCKGCGEILEEGKAFELAGNRWHIDCFRCNTCGTLLDSDANLLLLGDGSLICNNCTYSCNHCGNKIEDLAILTGDQAFCANCFRCRNCKRKIENLRYARTSQGIFCMSCHESLMARRRKKSKKPPSSAGGSVAKDKSLPALPPSAVQQQAAFTPDLDTPSDVFSEPTTADISPRPPHARRNDSSSAPFRRDASPASLEDSRKGKLLRPPPHVRMLTAVDHVTLPASTYKDPANHSDPSDTGDDSILLPFALDPNPAPGPSPLGKSRKFNEGPAETGASKTGRDYFNRPSGSHRDMLKENRSRSASAERQPKSPHIAYQEKGRQPSESLADTLRKRKETTDTLPVASDRTRSQHASPAASQSTEAFKLQDVPQSKKAEARRGSKSDTRSPSQGSPAIDMTTRMMSPHNENRPSSPIPFDSPDTKDSPLTSGSSYSSQQRLQLERPARGDSLNNNSTLRPAARKDVVANSPTTPTVPQSDRKLSTTSAASQMNGNYNISSPVEAPTVRSMLDPPVPPRSAGRPAPPPNDTFQSPRAPPPPPPLPQSHKTTESVSTLQSENSQAMTTPGGLPRYSAQGDFSMDEDFARLLSNQEAQENQGSVLRRVSNAMSKHGRSFSDRGSIGQQRGHKKWPTNGSIDISSPTVASPDSKEEHVNLRNELRRAQQRIAELEAEKNGLQESVHNAADIKQANTMLREKRNTMAVLDTQREMVIRELEIMTEHLKRAKDGTQNIDINQLKSDILKDFANSLHKLKDQLGGQIEELISRRTELTDEISNLIQMKDKGFQEYESLSTQNAKLSNMNRELIESIQRTLKDNKQHNGGQSLDVGRPTANGLGIYPIHHHKGGKSDISVDVSGIVHEHSYSNLHETESDATLVQPQVVNIRKTGKPNKFNWKKGAQAVTKSAKGLKGAFGPSESKREDEYKIGVIGHPYGAAHTQPDLAAMTNNLNSMNSIKPRADDSRGWFSNTGKANAARPGQERYKGMQSSSSTNLPGDSSVLFGSDLSARCEFEKRMIPAVVSRCVEEVELRGMDVEGIYRKSGGASQVTQVRSGFEKTAEYDISDPDLDIHAVTSALKNYFHRLPVPLITFDIYDQFLEAGQIENNEDKSKAMALVINDIPRAHRDTLQFLVFHLSRVMQHASDNLMTPLNLAVVFAPTIMRPMEIQREMTDMALQRKAVQGLLENYKNVFGNDE</sequence>
<feature type="compositionally biased region" description="Polar residues" evidence="6">
    <location>
        <begin position="486"/>
        <end position="517"/>
    </location>
</feature>
<feature type="region of interest" description="Disordered" evidence="6">
    <location>
        <begin position="986"/>
        <end position="1011"/>
    </location>
</feature>
<feature type="domain" description="LIM zinc-binding" evidence="7">
    <location>
        <begin position="19"/>
        <end position="81"/>
    </location>
</feature>
<dbReference type="InterPro" id="IPR008936">
    <property type="entry name" value="Rho_GTPase_activation_prot"/>
</dbReference>
<feature type="region of interest" description="Disordered" evidence="6">
    <location>
        <begin position="136"/>
        <end position="232"/>
    </location>
</feature>
<dbReference type="PROSITE" id="PS50238">
    <property type="entry name" value="RHOGAP"/>
    <property type="match status" value="1"/>
</dbReference>
<evidence type="ECO:0000256" key="6">
    <source>
        <dbReference type="SAM" id="MobiDB-lite"/>
    </source>
</evidence>
<dbReference type="AlphaFoldDB" id="A0A6A5WUK4"/>
<dbReference type="SUPFAM" id="SSF48350">
    <property type="entry name" value="GTPase activation domain, GAP"/>
    <property type="match status" value="1"/>
</dbReference>
<keyword evidence="3 4" id="KW-0862">Zinc</keyword>
<reference evidence="9" key="1">
    <citation type="journal article" date="2020" name="Stud. Mycol.">
        <title>101 Dothideomycetes genomes: a test case for predicting lifestyles and emergence of pathogens.</title>
        <authorList>
            <person name="Haridas S."/>
            <person name="Albert R."/>
            <person name="Binder M."/>
            <person name="Bloem J."/>
            <person name="Labutti K."/>
            <person name="Salamov A."/>
            <person name="Andreopoulos B."/>
            <person name="Baker S."/>
            <person name="Barry K."/>
            <person name="Bills G."/>
            <person name="Bluhm B."/>
            <person name="Cannon C."/>
            <person name="Castanera R."/>
            <person name="Culley D."/>
            <person name="Daum C."/>
            <person name="Ezra D."/>
            <person name="Gonzalez J."/>
            <person name="Henrissat B."/>
            <person name="Kuo A."/>
            <person name="Liang C."/>
            <person name="Lipzen A."/>
            <person name="Lutzoni F."/>
            <person name="Magnuson J."/>
            <person name="Mondo S."/>
            <person name="Nolan M."/>
            <person name="Ohm R."/>
            <person name="Pangilinan J."/>
            <person name="Park H.-J."/>
            <person name="Ramirez L."/>
            <person name="Alfaro M."/>
            <person name="Sun H."/>
            <person name="Tritt A."/>
            <person name="Yoshinaga Y."/>
            <person name="Zwiers L.-H."/>
            <person name="Turgeon B."/>
            <person name="Goodwin S."/>
            <person name="Spatafora J."/>
            <person name="Crous P."/>
            <person name="Grigoriev I."/>
        </authorList>
    </citation>
    <scope>NUCLEOTIDE SEQUENCE</scope>
    <source>
        <strain evidence="9">CBS 123094</strain>
    </source>
</reference>
<keyword evidence="1" id="KW-0343">GTPase activation</keyword>
<protein>
    <submittedName>
        <fullName evidence="9">RhoGAP-domain-containing protein</fullName>
    </submittedName>
</protein>
<dbReference type="PROSITE" id="PS00478">
    <property type="entry name" value="LIM_DOMAIN_1"/>
    <property type="match status" value="1"/>
</dbReference>
<keyword evidence="2 4" id="KW-0479">Metal-binding</keyword>
<dbReference type="GO" id="GO:0005938">
    <property type="term" value="C:cell cortex"/>
    <property type="evidence" value="ECO:0007669"/>
    <property type="project" value="UniProtKB-ARBA"/>
</dbReference>
<feature type="compositionally biased region" description="Polar residues" evidence="6">
    <location>
        <begin position="444"/>
        <end position="458"/>
    </location>
</feature>
<name>A0A6A5WUK4_9PLEO</name>
<dbReference type="InterPro" id="IPR050729">
    <property type="entry name" value="Rho-GAP"/>
</dbReference>
<dbReference type="CDD" id="cd09395">
    <property type="entry name" value="LIM2_Rga"/>
    <property type="match status" value="1"/>
</dbReference>
<keyword evidence="5" id="KW-0175">Coiled coil</keyword>
<dbReference type="Gene3D" id="1.10.555.10">
    <property type="entry name" value="Rho GTPase activation protein"/>
    <property type="match status" value="1"/>
</dbReference>
<dbReference type="EMBL" id="ML977566">
    <property type="protein sequence ID" value="KAF2004634.1"/>
    <property type="molecule type" value="Genomic_DNA"/>
</dbReference>
<dbReference type="GO" id="GO:0007165">
    <property type="term" value="P:signal transduction"/>
    <property type="evidence" value="ECO:0007669"/>
    <property type="project" value="InterPro"/>
</dbReference>
<feature type="compositionally biased region" description="Basic and acidic residues" evidence="6">
    <location>
        <begin position="299"/>
        <end position="320"/>
    </location>
</feature>
<dbReference type="FunFam" id="1.10.555.10:FF:000043">
    <property type="entry name" value="Rho GTPase activator Rga"/>
    <property type="match status" value="1"/>
</dbReference>
<dbReference type="CDD" id="cd09394">
    <property type="entry name" value="LIM1_Rga"/>
    <property type="match status" value="1"/>
</dbReference>
<evidence type="ECO:0000259" key="8">
    <source>
        <dbReference type="PROSITE" id="PS50238"/>
    </source>
</evidence>
<dbReference type="SMART" id="SM00132">
    <property type="entry name" value="LIM"/>
    <property type="match status" value="2"/>
</dbReference>
<keyword evidence="10" id="KW-1185">Reference proteome</keyword>
<dbReference type="GO" id="GO:0005096">
    <property type="term" value="F:GTPase activator activity"/>
    <property type="evidence" value="ECO:0007669"/>
    <property type="project" value="UniProtKB-KW"/>
</dbReference>
<dbReference type="CDD" id="cd00159">
    <property type="entry name" value="RhoGAP"/>
    <property type="match status" value="1"/>
</dbReference>
<feature type="domain" description="Rho-GAP" evidence="8">
    <location>
        <begin position="1019"/>
        <end position="1206"/>
    </location>
</feature>
<gene>
    <name evidence="9" type="ORF">P154DRAFT_543153</name>
</gene>
<dbReference type="FunFam" id="2.10.110.10:FF:000044">
    <property type="entry name" value="Rho GTPase activator Rga"/>
    <property type="match status" value="1"/>
</dbReference>
<evidence type="ECO:0000313" key="10">
    <source>
        <dbReference type="Proteomes" id="UP000799779"/>
    </source>
</evidence>
<dbReference type="PANTHER" id="PTHR23176">
    <property type="entry name" value="RHO/RAC/CDC GTPASE-ACTIVATING PROTEIN"/>
    <property type="match status" value="1"/>
</dbReference>
<dbReference type="GO" id="GO:0046872">
    <property type="term" value="F:metal ion binding"/>
    <property type="evidence" value="ECO:0007669"/>
    <property type="project" value="UniProtKB-KW"/>
</dbReference>
<feature type="compositionally biased region" description="Polar residues" evidence="6">
    <location>
        <begin position="371"/>
        <end position="382"/>
    </location>
</feature>
<organism evidence="9 10">
    <name type="scientific">Amniculicola lignicola CBS 123094</name>
    <dbReference type="NCBI Taxonomy" id="1392246"/>
    <lineage>
        <taxon>Eukaryota</taxon>
        <taxon>Fungi</taxon>
        <taxon>Dikarya</taxon>
        <taxon>Ascomycota</taxon>
        <taxon>Pezizomycotina</taxon>
        <taxon>Dothideomycetes</taxon>
        <taxon>Pleosporomycetidae</taxon>
        <taxon>Pleosporales</taxon>
        <taxon>Amniculicolaceae</taxon>
        <taxon>Amniculicola</taxon>
    </lineage>
</organism>
<dbReference type="SMART" id="SM00324">
    <property type="entry name" value="RhoGAP"/>
    <property type="match status" value="1"/>
</dbReference>
<feature type="compositionally biased region" description="Pro residues" evidence="6">
    <location>
        <begin position="552"/>
        <end position="561"/>
    </location>
</feature>
<evidence type="ECO:0000256" key="4">
    <source>
        <dbReference type="PROSITE-ProRule" id="PRU00125"/>
    </source>
</evidence>
<dbReference type="Gene3D" id="2.10.110.10">
    <property type="entry name" value="Cysteine Rich Protein"/>
    <property type="match status" value="2"/>
</dbReference>
<evidence type="ECO:0000256" key="1">
    <source>
        <dbReference type="ARBA" id="ARBA00022468"/>
    </source>
</evidence>
<feature type="compositionally biased region" description="Pro residues" evidence="6">
    <location>
        <begin position="530"/>
        <end position="545"/>
    </location>
</feature>
<keyword evidence="4" id="KW-0440">LIM domain</keyword>
<evidence type="ECO:0000256" key="3">
    <source>
        <dbReference type="ARBA" id="ARBA00022833"/>
    </source>
</evidence>
<feature type="compositionally biased region" description="Polar residues" evidence="6">
    <location>
        <begin position="568"/>
        <end position="582"/>
    </location>
</feature>
<accession>A0A6A5WUK4</accession>
<feature type="coiled-coil region" evidence="5">
    <location>
        <begin position="770"/>
        <end position="797"/>
    </location>
</feature>
<feature type="compositionally biased region" description="Polar residues" evidence="6">
    <location>
        <begin position="1001"/>
        <end position="1011"/>
    </location>
</feature>
<evidence type="ECO:0000259" key="7">
    <source>
        <dbReference type="PROSITE" id="PS50023"/>
    </source>
</evidence>
<dbReference type="InterPro" id="IPR001781">
    <property type="entry name" value="Znf_LIM"/>
</dbReference>
<dbReference type="InterPro" id="IPR000198">
    <property type="entry name" value="RhoGAP_dom"/>
</dbReference>
<feature type="region of interest" description="Disordered" evidence="6">
    <location>
        <begin position="627"/>
        <end position="667"/>
    </location>
</feature>
<dbReference type="PANTHER" id="PTHR23176:SF128">
    <property type="entry name" value="RHO GTPASE-ACTIVATING PROTEIN RGD1"/>
    <property type="match status" value="1"/>
</dbReference>
<dbReference type="Proteomes" id="UP000799779">
    <property type="component" value="Unassembled WGS sequence"/>
</dbReference>
<feature type="compositionally biased region" description="Basic and acidic residues" evidence="6">
    <location>
        <begin position="207"/>
        <end position="221"/>
    </location>
</feature>
<dbReference type="OrthoDB" id="79452at2759"/>
<feature type="compositionally biased region" description="Basic and acidic residues" evidence="6">
    <location>
        <begin position="391"/>
        <end position="405"/>
    </location>
</feature>
<dbReference type="Pfam" id="PF00412">
    <property type="entry name" value="LIM"/>
    <property type="match status" value="1"/>
</dbReference>
<evidence type="ECO:0000313" key="9">
    <source>
        <dbReference type="EMBL" id="KAF2004634.1"/>
    </source>
</evidence>
<dbReference type="PROSITE" id="PS50023">
    <property type="entry name" value="LIM_DOMAIN_2"/>
    <property type="match status" value="1"/>
</dbReference>
<evidence type="ECO:0000256" key="5">
    <source>
        <dbReference type="SAM" id="Coils"/>
    </source>
</evidence>